<dbReference type="AlphaFoldDB" id="A0A1T4V7P1"/>
<protein>
    <submittedName>
        <fullName evidence="1">Uncharacterized protein</fullName>
    </submittedName>
</protein>
<dbReference type="EMBL" id="FUXZ01000003">
    <property type="protein sequence ID" value="SKA60969.1"/>
    <property type="molecule type" value="Genomic_DNA"/>
</dbReference>
<gene>
    <name evidence="1" type="ORF">SAMN02745111_00316</name>
</gene>
<keyword evidence="2" id="KW-1185">Reference proteome</keyword>
<dbReference type="RefSeq" id="WP_078765210.1">
    <property type="nucleotide sequence ID" value="NZ_FUXZ01000003.1"/>
</dbReference>
<proteinExistence type="predicted"/>
<sequence>MEYNVKIKISKSKHEELLDIMEKLRILEENDNIMELPKTEEELFQKIVNMGMNKYVSDNIKLYKKTIYEFLNIPEEEPHKCKIKIIERNDDVVAEFNSEKDAQAFVNLSMAYGKKYKLEKE</sequence>
<evidence type="ECO:0000313" key="1">
    <source>
        <dbReference type="EMBL" id="SKA60969.1"/>
    </source>
</evidence>
<name>A0A1T4V7P1_9FIRM</name>
<organism evidence="1 2">
    <name type="scientific">Eubacterium uniforme</name>
    <dbReference type="NCBI Taxonomy" id="39495"/>
    <lineage>
        <taxon>Bacteria</taxon>
        <taxon>Bacillati</taxon>
        <taxon>Bacillota</taxon>
        <taxon>Clostridia</taxon>
        <taxon>Eubacteriales</taxon>
        <taxon>Eubacteriaceae</taxon>
        <taxon>Eubacterium</taxon>
    </lineage>
</organism>
<dbReference type="STRING" id="39495.SAMN02745111_00316"/>
<evidence type="ECO:0000313" key="2">
    <source>
        <dbReference type="Proteomes" id="UP000190814"/>
    </source>
</evidence>
<accession>A0A1T4V7P1</accession>
<reference evidence="1 2" key="1">
    <citation type="submission" date="2017-02" db="EMBL/GenBank/DDBJ databases">
        <authorList>
            <person name="Peterson S.W."/>
        </authorList>
    </citation>
    <scope>NUCLEOTIDE SEQUENCE [LARGE SCALE GENOMIC DNA]</scope>
    <source>
        <strain evidence="1 2">ATCC 35992</strain>
    </source>
</reference>
<dbReference type="Proteomes" id="UP000190814">
    <property type="component" value="Unassembled WGS sequence"/>
</dbReference>